<proteinExistence type="predicted"/>
<dbReference type="InterPro" id="IPR029063">
    <property type="entry name" value="SAM-dependent_MTases_sf"/>
</dbReference>
<keyword evidence="5" id="KW-1185">Reference proteome</keyword>
<dbReference type="InterPro" id="IPR046977">
    <property type="entry name" value="RsmC/RlmG"/>
</dbReference>
<keyword evidence="1 4" id="KW-0489">Methyltransferase</keyword>
<dbReference type="CDD" id="cd02440">
    <property type="entry name" value="AdoMet_MTases"/>
    <property type="match status" value="1"/>
</dbReference>
<accession>A0AAP9Y8A6</accession>
<dbReference type="PANTHER" id="PTHR47816">
    <property type="entry name" value="RIBOSOMAL RNA SMALL SUBUNIT METHYLTRANSFERASE C"/>
    <property type="match status" value="1"/>
</dbReference>
<feature type="domain" description="Methyltransferase small" evidence="3">
    <location>
        <begin position="33"/>
        <end position="199"/>
    </location>
</feature>
<protein>
    <submittedName>
        <fullName evidence="4">Methyltransferase</fullName>
    </submittedName>
</protein>
<dbReference type="Pfam" id="PF05175">
    <property type="entry name" value="MTS"/>
    <property type="match status" value="1"/>
</dbReference>
<dbReference type="RefSeq" id="WP_074632431.1">
    <property type="nucleotide sequence ID" value="NZ_CP066065.1"/>
</dbReference>
<dbReference type="PANTHER" id="PTHR47816:SF4">
    <property type="entry name" value="RIBOSOMAL RNA SMALL SUBUNIT METHYLTRANSFERASE C"/>
    <property type="match status" value="1"/>
</dbReference>
<organism evidence="4 5">
    <name type="scientific">Schaalia meyeri</name>
    <dbReference type="NCBI Taxonomy" id="52773"/>
    <lineage>
        <taxon>Bacteria</taxon>
        <taxon>Bacillati</taxon>
        <taxon>Actinomycetota</taxon>
        <taxon>Actinomycetes</taxon>
        <taxon>Actinomycetales</taxon>
        <taxon>Actinomycetaceae</taxon>
        <taxon>Schaalia</taxon>
    </lineage>
</organism>
<keyword evidence="2" id="KW-0808">Transferase</keyword>
<evidence type="ECO:0000313" key="5">
    <source>
        <dbReference type="Proteomes" id="UP000595220"/>
    </source>
</evidence>
<dbReference type="AlphaFoldDB" id="A0AAP9Y8A6"/>
<dbReference type="InterPro" id="IPR007848">
    <property type="entry name" value="Small_mtfrase_dom"/>
</dbReference>
<dbReference type="SUPFAM" id="SSF53335">
    <property type="entry name" value="S-adenosyl-L-methionine-dependent methyltransferases"/>
    <property type="match status" value="1"/>
</dbReference>
<gene>
    <name evidence="4" type="ORF">I6H42_04450</name>
</gene>
<dbReference type="EMBL" id="CP066065">
    <property type="protein sequence ID" value="QQC44638.1"/>
    <property type="molecule type" value="Genomic_DNA"/>
</dbReference>
<evidence type="ECO:0000313" key="4">
    <source>
        <dbReference type="EMBL" id="QQC44638.1"/>
    </source>
</evidence>
<dbReference type="GO" id="GO:0008757">
    <property type="term" value="F:S-adenosylmethionine-dependent methyltransferase activity"/>
    <property type="evidence" value="ECO:0007669"/>
    <property type="project" value="InterPro"/>
</dbReference>
<evidence type="ECO:0000259" key="3">
    <source>
        <dbReference type="Pfam" id="PF05175"/>
    </source>
</evidence>
<reference evidence="4 5" key="1">
    <citation type="submission" date="2020-12" db="EMBL/GenBank/DDBJ databases">
        <title>FDA dAtabase for Regulatory Grade micrObial Sequences (FDA-ARGOS): Supporting development and validation of Infectious Disease Dx tests.</title>
        <authorList>
            <person name="Sproer C."/>
            <person name="Gronow S."/>
            <person name="Severitt S."/>
            <person name="Schroder I."/>
            <person name="Tallon L."/>
            <person name="Sadzewicz L."/>
            <person name="Zhao X."/>
            <person name="Boylan J."/>
            <person name="Ott S."/>
            <person name="Bowen H."/>
            <person name="Vavikolanu K."/>
            <person name="Mehta A."/>
            <person name="Aluvathingal J."/>
            <person name="Nadendla S."/>
            <person name="Lowell S."/>
            <person name="Myers T."/>
            <person name="Yan Y."/>
            <person name="Sichtig H."/>
        </authorList>
    </citation>
    <scope>NUCLEOTIDE SEQUENCE [LARGE SCALE GENOMIC DNA]</scope>
    <source>
        <strain evidence="4 5">FDAARGOS_985</strain>
    </source>
</reference>
<evidence type="ECO:0000256" key="2">
    <source>
        <dbReference type="ARBA" id="ARBA00022679"/>
    </source>
</evidence>
<dbReference type="GO" id="GO:0032259">
    <property type="term" value="P:methylation"/>
    <property type="evidence" value="ECO:0007669"/>
    <property type="project" value="UniProtKB-KW"/>
</dbReference>
<sequence length="204" mass="22304">MDEQYFTDSSPAKADQTRLIEVSARGFDLSMRVSSRVFSGSKLDLGTRQLLENTPDLPRSGTFLDLGCGWGPIATVMSLESPEADVWAIDVNSRALDLTARNARTNGARGVLTMKAAEALAASIESHTRFDVMWSNPPVRIGKDAMHEMLAQWLGRLAPDGVAYLVVQRNLGADSLITWMKGRGMAASKYASKKGYRIIEVRPA</sequence>
<dbReference type="Proteomes" id="UP000595220">
    <property type="component" value="Chromosome"/>
</dbReference>
<name>A0AAP9Y8A6_9ACTO</name>
<evidence type="ECO:0000256" key="1">
    <source>
        <dbReference type="ARBA" id="ARBA00022603"/>
    </source>
</evidence>
<dbReference type="Gene3D" id="3.40.50.150">
    <property type="entry name" value="Vaccinia Virus protein VP39"/>
    <property type="match status" value="1"/>
</dbReference>